<dbReference type="Proteomes" id="UP000249794">
    <property type="component" value="Unassembled WGS sequence"/>
</dbReference>
<evidence type="ECO:0000313" key="4">
    <source>
        <dbReference type="Proteomes" id="UP000249794"/>
    </source>
</evidence>
<organism evidence="3 4">
    <name type="scientific">Phormidesmis priestleyi</name>
    <dbReference type="NCBI Taxonomy" id="268141"/>
    <lineage>
        <taxon>Bacteria</taxon>
        <taxon>Bacillati</taxon>
        <taxon>Cyanobacteriota</taxon>
        <taxon>Cyanophyceae</taxon>
        <taxon>Leptolyngbyales</taxon>
        <taxon>Leptolyngbyaceae</taxon>
        <taxon>Phormidesmis</taxon>
    </lineage>
</organism>
<comment type="caution">
    <text evidence="3">The sequence shown here is derived from an EMBL/GenBank/DDBJ whole genome shotgun (WGS) entry which is preliminary data.</text>
</comment>
<evidence type="ECO:0000256" key="2">
    <source>
        <dbReference type="SAM" id="Phobius"/>
    </source>
</evidence>
<dbReference type="EMBL" id="QBMP01000432">
    <property type="protein sequence ID" value="PZO42260.1"/>
    <property type="molecule type" value="Genomic_DNA"/>
</dbReference>
<protein>
    <recommendedName>
        <fullName evidence="5">DUF5357 domain-containing protein</fullName>
    </recommendedName>
</protein>
<gene>
    <name evidence="3" type="ORF">DCF15_23015</name>
</gene>
<feature type="transmembrane region" description="Helical" evidence="2">
    <location>
        <begin position="71"/>
        <end position="88"/>
    </location>
</feature>
<dbReference type="Pfam" id="PF17310">
    <property type="entry name" value="DUF5357"/>
    <property type="match status" value="1"/>
</dbReference>
<evidence type="ECO:0000256" key="1">
    <source>
        <dbReference type="SAM" id="MobiDB-lite"/>
    </source>
</evidence>
<keyword evidence="2" id="KW-1133">Transmembrane helix</keyword>
<dbReference type="AlphaFoldDB" id="A0A2W4WCM0"/>
<sequence>TDKPIKVNDYSVGPWIVGAVLCLFLFQPSTDNRFRWALSTWPMISTAIKALPSFVQWDLNFKVPKREQQQVLIMTALINLLLSCWILFNFRVQDWVSNYPSLLVSDFNHSAFVYDFKAEARQEEAQNYPQDFQGAALLNKMVDAIQGDLVDQPWYQTERWLYTRQDRLQVISQRALNGLSAPDEEAFWRMSVLEPRRSGQGYQLTLRAIWQGPVSHDAGFFVERACNITPEDRVRSVPVGGTAAVPARSPDDGSTGGQSAEKKPPQTSQLTNVDCGDNNPELQWIKAGV</sequence>
<dbReference type="InterPro" id="IPR020360">
    <property type="entry name" value="Uncharacterised_alr2393"/>
</dbReference>
<proteinExistence type="predicted"/>
<feature type="non-terminal residue" evidence="3">
    <location>
        <position position="1"/>
    </location>
</feature>
<keyword evidence="2" id="KW-0812">Transmembrane</keyword>
<reference evidence="3 4" key="2">
    <citation type="submission" date="2018-06" db="EMBL/GenBank/DDBJ databases">
        <title>Metagenomic assembly of (sub)arctic Cyanobacteria and their associated microbiome from non-axenic cultures.</title>
        <authorList>
            <person name="Baurain D."/>
        </authorList>
    </citation>
    <scope>NUCLEOTIDE SEQUENCE [LARGE SCALE GENOMIC DNA]</scope>
    <source>
        <strain evidence="3">ULC027bin1</strain>
    </source>
</reference>
<name>A0A2W4WCM0_9CYAN</name>
<keyword evidence="2" id="KW-0472">Membrane</keyword>
<feature type="transmembrane region" description="Helical" evidence="2">
    <location>
        <begin position="41"/>
        <end position="59"/>
    </location>
</feature>
<evidence type="ECO:0000313" key="3">
    <source>
        <dbReference type="EMBL" id="PZO42260.1"/>
    </source>
</evidence>
<accession>A0A2W4WCM0</accession>
<feature type="transmembrane region" description="Helical" evidence="2">
    <location>
        <begin position="12"/>
        <end position="29"/>
    </location>
</feature>
<reference evidence="4" key="1">
    <citation type="submission" date="2018-04" db="EMBL/GenBank/DDBJ databases">
        <authorList>
            <person name="Cornet L."/>
        </authorList>
    </citation>
    <scope>NUCLEOTIDE SEQUENCE [LARGE SCALE GENOMIC DNA]</scope>
</reference>
<evidence type="ECO:0008006" key="5">
    <source>
        <dbReference type="Google" id="ProtNLM"/>
    </source>
</evidence>
<feature type="region of interest" description="Disordered" evidence="1">
    <location>
        <begin position="233"/>
        <end position="279"/>
    </location>
</feature>